<proteinExistence type="predicted"/>
<dbReference type="Gene3D" id="1.10.510.10">
    <property type="entry name" value="Transferase(Phosphotransferase) domain 1"/>
    <property type="match status" value="1"/>
</dbReference>
<keyword evidence="2" id="KW-0472">Membrane</keyword>
<dbReference type="SMART" id="SM00220">
    <property type="entry name" value="S_TKc"/>
    <property type="match status" value="1"/>
</dbReference>
<sequence length="418" mass="44062">MGRGVCPFDQNRGVGCFPGCAPAASAALDSCEAASKQELPLSNNVSANMFVTFHQLMECSVSARPGPLESYLHAAPAPAPVPAPAPTHIGRGPVGTSKQGLGGAAIAGVVVGVLAGLALLALAMVGLLWRRRHVRADPASLKKWQKQPSDVEDSAQEVEAGLGKPAADVHQPDVDAKVSKQVCFVPPAHVPPGEDAWEAAEKGWARLAAAHSAVLLPGGAPAEDGEGCAAAQRGSQEGTGSSHQAEDAETMLVTEYLSGGTLYEAISNDADGDFLWYKRGHRVALDIARGLAFMHSMVPKIIHFDLKSPNILLTANGTAKIADVGLSQLMLNCTHLSNLPFRGTFEWAAPELVRGERCTEAVDIVALGVLLWELITGLAPSRGPLRPVKVPEECPAEVWLTRHLRDELMGKIPSRLDL</sequence>
<dbReference type="InterPro" id="IPR050167">
    <property type="entry name" value="Ser_Thr_protein_kinase"/>
</dbReference>
<keyword evidence="5" id="KW-1185">Reference proteome</keyword>
<dbReference type="PANTHER" id="PTHR23257">
    <property type="entry name" value="SERINE-THREONINE PROTEIN KINASE"/>
    <property type="match status" value="1"/>
</dbReference>
<accession>A0AAW1PQM2</accession>
<feature type="region of interest" description="Disordered" evidence="1">
    <location>
        <begin position="221"/>
        <end position="247"/>
    </location>
</feature>
<dbReference type="EMBL" id="JALJOR010000009">
    <property type="protein sequence ID" value="KAK9811716.1"/>
    <property type="molecule type" value="Genomic_DNA"/>
</dbReference>
<feature type="transmembrane region" description="Helical" evidence="2">
    <location>
        <begin position="104"/>
        <end position="129"/>
    </location>
</feature>
<reference evidence="4 5" key="1">
    <citation type="journal article" date="2024" name="Nat. Commun.">
        <title>Phylogenomics reveals the evolutionary origins of lichenization in chlorophyte algae.</title>
        <authorList>
            <person name="Puginier C."/>
            <person name="Libourel C."/>
            <person name="Otte J."/>
            <person name="Skaloud P."/>
            <person name="Haon M."/>
            <person name="Grisel S."/>
            <person name="Petersen M."/>
            <person name="Berrin J.G."/>
            <person name="Delaux P.M."/>
            <person name="Dal Grande F."/>
            <person name="Keller J."/>
        </authorList>
    </citation>
    <scope>NUCLEOTIDE SEQUENCE [LARGE SCALE GENOMIC DNA]</scope>
    <source>
        <strain evidence="4 5">SAG 2043</strain>
    </source>
</reference>
<evidence type="ECO:0000256" key="1">
    <source>
        <dbReference type="SAM" id="MobiDB-lite"/>
    </source>
</evidence>
<evidence type="ECO:0000256" key="2">
    <source>
        <dbReference type="SAM" id="Phobius"/>
    </source>
</evidence>
<dbReference type="InterPro" id="IPR000719">
    <property type="entry name" value="Prot_kinase_dom"/>
</dbReference>
<evidence type="ECO:0000313" key="5">
    <source>
        <dbReference type="Proteomes" id="UP001489004"/>
    </source>
</evidence>
<dbReference type="Proteomes" id="UP001489004">
    <property type="component" value="Unassembled WGS sequence"/>
</dbReference>
<dbReference type="Pfam" id="PF00069">
    <property type="entry name" value="Pkinase"/>
    <property type="match status" value="1"/>
</dbReference>
<keyword evidence="2" id="KW-1133">Transmembrane helix</keyword>
<dbReference type="PROSITE" id="PS50011">
    <property type="entry name" value="PROTEIN_KINASE_DOM"/>
    <property type="match status" value="1"/>
</dbReference>
<organism evidence="4 5">
    <name type="scientific">[Myrmecia] bisecta</name>
    <dbReference type="NCBI Taxonomy" id="41462"/>
    <lineage>
        <taxon>Eukaryota</taxon>
        <taxon>Viridiplantae</taxon>
        <taxon>Chlorophyta</taxon>
        <taxon>core chlorophytes</taxon>
        <taxon>Trebouxiophyceae</taxon>
        <taxon>Trebouxiales</taxon>
        <taxon>Trebouxiaceae</taxon>
        <taxon>Myrmecia</taxon>
    </lineage>
</organism>
<comment type="caution">
    <text evidence="4">The sequence shown here is derived from an EMBL/GenBank/DDBJ whole genome shotgun (WGS) entry which is preliminary data.</text>
</comment>
<feature type="domain" description="Protein kinase" evidence="3">
    <location>
        <begin position="83"/>
        <end position="418"/>
    </location>
</feature>
<evidence type="ECO:0000259" key="3">
    <source>
        <dbReference type="PROSITE" id="PS50011"/>
    </source>
</evidence>
<dbReference type="InterPro" id="IPR008271">
    <property type="entry name" value="Ser/Thr_kinase_AS"/>
</dbReference>
<gene>
    <name evidence="4" type="ORF">WJX72_008905</name>
</gene>
<keyword evidence="2" id="KW-0812">Transmembrane</keyword>
<dbReference type="GO" id="GO:0005524">
    <property type="term" value="F:ATP binding"/>
    <property type="evidence" value="ECO:0007669"/>
    <property type="project" value="InterPro"/>
</dbReference>
<feature type="compositionally biased region" description="Polar residues" evidence="1">
    <location>
        <begin position="233"/>
        <end position="243"/>
    </location>
</feature>
<dbReference type="GO" id="GO:0007165">
    <property type="term" value="P:signal transduction"/>
    <property type="evidence" value="ECO:0007669"/>
    <property type="project" value="TreeGrafter"/>
</dbReference>
<dbReference type="AlphaFoldDB" id="A0AAW1PQM2"/>
<name>A0AAW1PQM2_9CHLO</name>
<dbReference type="GO" id="GO:0004672">
    <property type="term" value="F:protein kinase activity"/>
    <property type="evidence" value="ECO:0007669"/>
    <property type="project" value="InterPro"/>
</dbReference>
<evidence type="ECO:0000313" key="4">
    <source>
        <dbReference type="EMBL" id="KAK9811716.1"/>
    </source>
</evidence>
<protein>
    <recommendedName>
        <fullName evidence="3">Protein kinase domain-containing protein</fullName>
    </recommendedName>
</protein>
<dbReference type="InterPro" id="IPR011009">
    <property type="entry name" value="Kinase-like_dom_sf"/>
</dbReference>
<dbReference type="SUPFAM" id="SSF56112">
    <property type="entry name" value="Protein kinase-like (PK-like)"/>
    <property type="match status" value="1"/>
</dbReference>
<dbReference type="GO" id="GO:0005737">
    <property type="term" value="C:cytoplasm"/>
    <property type="evidence" value="ECO:0007669"/>
    <property type="project" value="TreeGrafter"/>
</dbReference>
<dbReference type="PROSITE" id="PS00108">
    <property type="entry name" value="PROTEIN_KINASE_ST"/>
    <property type="match status" value="1"/>
</dbReference>